<accession>A0AAX4PIE3</accession>
<feature type="domain" description="Carbohydrate kinase FGGY N-terminal" evidence="6">
    <location>
        <begin position="5"/>
        <end position="240"/>
    </location>
</feature>
<organism evidence="8 9">
    <name type="scientific">Chloropicon roscoffensis</name>
    <dbReference type="NCBI Taxonomy" id="1461544"/>
    <lineage>
        <taxon>Eukaryota</taxon>
        <taxon>Viridiplantae</taxon>
        <taxon>Chlorophyta</taxon>
        <taxon>Chloropicophyceae</taxon>
        <taxon>Chloropicales</taxon>
        <taxon>Chloropicaceae</taxon>
        <taxon>Chloropicon</taxon>
    </lineage>
</organism>
<dbReference type="GO" id="GO:0005997">
    <property type="term" value="P:xylulose metabolic process"/>
    <property type="evidence" value="ECO:0007669"/>
    <property type="project" value="InterPro"/>
</dbReference>
<keyword evidence="9" id="KW-1185">Reference proteome</keyword>
<evidence type="ECO:0000259" key="7">
    <source>
        <dbReference type="Pfam" id="PF02782"/>
    </source>
</evidence>
<dbReference type="CDD" id="cd07809">
    <property type="entry name" value="ASKHA_NBD_FGGY_BaXK-like"/>
    <property type="match status" value="1"/>
</dbReference>
<feature type="domain" description="Carbohydrate kinase FGGY C-terminal" evidence="7">
    <location>
        <begin position="251"/>
        <end position="435"/>
    </location>
</feature>
<dbReference type="PANTHER" id="PTHR43095:SF5">
    <property type="entry name" value="XYLULOSE KINASE"/>
    <property type="match status" value="1"/>
</dbReference>
<dbReference type="Pfam" id="PF02782">
    <property type="entry name" value="FGGY_C"/>
    <property type="match status" value="1"/>
</dbReference>
<keyword evidence="3" id="KW-0547">Nucleotide-binding</keyword>
<dbReference type="InterPro" id="IPR006000">
    <property type="entry name" value="Xylulokinase"/>
</dbReference>
<evidence type="ECO:0000259" key="6">
    <source>
        <dbReference type="Pfam" id="PF00370"/>
    </source>
</evidence>
<dbReference type="PANTHER" id="PTHR43095">
    <property type="entry name" value="SUGAR KINASE"/>
    <property type="match status" value="1"/>
</dbReference>
<gene>
    <name evidence="8" type="ORF">HKI87_12g71710</name>
</gene>
<evidence type="ECO:0000256" key="5">
    <source>
        <dbReference type="ARBA" id="ARBA00022840"/>
    </source>
</evidence>
<keyword evidence="4 8" id="KW-0418">Kinase</keyword>
<keyword evidence="2" id="KW-0808">Transferase</keyword>
<protein>
    <submittedName>
        <fullName evidence="8">Xylulose kinase</fullName>
    </submittedName>
</protein>
<dbReference type="Pfam" id="PF00370">
    <property type="entry name" value="FGGY_N"/>
    <property type="match status" value="1"/>
</dbReference>
<dbReference type="InterPro" id="IPR018485">
    <property type="entry name" value="FGGY_C"/>
</dbReference>
<proteinExistence type="inferred from homology"/>
<comment type="similarity">
    <text evidence="1">Belongs to the FGGY kinase family.</text>
</comment>
<dbReference type="GO" id="GO:0005524">
    <property type="term" value="F:ATP binding"/>
    <property type="evidence" value="ECO:0007669"/>
    <property type="project" value="UniProtKB-KW"/>
</dbReference>
<evidence type="ECO:0000313" key="9">
    <source>
        <dbReference type="Proteomes" id="UP001472866"/>
    </source>
</evidence>
<dbReference type="InterPro" id="IPR043129">
    <property type="entry name" value="ATPase_NBD"/>
</dbReference>
<dbReference type="PIRSF" id="PIRSF000538">
    <property type="entry name" value="GlpK"/>
    <property type="match status" value="1"/>
</dbReference>
<dbReference type="AlphaFoldDB" id="A0AAX4PIE3"/>
<dbReference type="InterPro" id="IPR000577">
    <property type="entry name" value="Carb_kinase_FGGY"/>
</dbReference>
<dbReference type="SUPFAM" id="SSF53067">
    <property type="entry name" value="Actin-like ATPase domain"/>
    <property type="match status" value="2"/>
</dbReference>
<keyword evidence="5" id="KW-0067">ATP-binding</keyword>
<reference evidence="8 9" key="1">
    <citation type="submission" date="2024-03" db="EMBL/GenBank/DDBJ databases">
        <title>Complete genome sequence of the green alga Chloropicon roscoffensis RCC1871.</title>
        <authorList>
            <person name="Lemieux C."/>
            <person name="Pombert J.-F."/>
            <person name="Otis C."/>
            <person name="Turmel M."/>
        </authorList>
    </citation>
    <scope>NUCLEOTIDE SEQUENCE [LARGE SCALE GENOMIC DNA]</scope>
    <source>
        <strain evidence="8 9">RCC1871</strain>
    </source>
</reference>
<dbReference type="EMBL" id="CP151512">
    <property type="protein sequence ID" value="WZN65611.1"/>
    <property type="molecule type" value="Genomic_DNA"/>
</dbReference>
<dbReference type="GO" id="GO:0004856">
    <property type="term" value="F:D-xylulokinase activity"/>
    <property type="evidence" value="ECO:0007669"/>
    <property type="project" value="InterPro"/>
</dbReference>
<evidence type="ECO:0000256" key="3">
    <source>
        <dbReference type="ARBA" id="ARBA00022741"/>
    </source>
</evidence>
<dbReference type="InterPro" id="IPR018484">
    <property type="entry name" value="FGGY_N"/>
</dbReference>
<evidence type="ECO:0000313" key="8">
    <source>
        <dbReference type="EMBL" id="WZN65611.1"/>
    </source>
</evidence>
<evidence type="ECO:0000256" key="4">
    <source>
        <dbReference type="ARBA" id="ARBA00022777"/>
    </source>
</evidence>
<dbReference type="Gene3D" id="3.30.420.40">
    <property type="match status" value="2"/>
</dbReference>
<sequence length="502" mass="52717">MGSLFVGLDVGTQGCKCIIFELSTKTVLSRGAKPYGLTSLRPGQAEQDPSVWVENGRDAMREAISNLKDSDVARIKAIGVSGQQHGLVVLDSEGKVVRPCKLWSDTESSAEAEELSQELGFTIGPAFTATKVMWLQRNEPENWSKTRRVLLPKDYFNYWLTGEVNTEASDSSGTGYYDAAARRWDEKALDCINLPADYLPALVGPSEALGSVRKEVAAEIGLPDGVLVSPGGGDNAMSALAAGATSNGVMVLSLGTSGTLFGYSSDPVADQTGTICPFADCTGAYLPLVCTLNCTEVPEDVRAMCRDEVTREELTAMAEAEPAGCRGLTYIPYLRGERTPNLPSASGALIGLRHGFLGNPGLMYRAALEGVTYSLLAGAMRMRALGVSDLTELRVVGGGARNKLWCQIVAGAFGVPVALVEEEETAALGAALQAAAVGSGVDDVAGFVAANGPAAGEPIEPNSAEAAAYADAIERHATLSESIWGPALPKKTTSIRLDKIFG</sequence>
<name>A0AAX4PIE3_9CHLO</name>
<evidence type="ECO:0000256" key="1">
    <source>
        <dbReference type="ARBA" id="ARBA00009156"/>
    </source>
</evidence>
<dbReference type="NCBIfam" id="TIGR01312">
    <property type="entry name" value="XylB"/>
    <property type="match status" value="1"/>
</dbReference>
<dbReference type="InterPro" id="IPR050406">
    <property type="entry name" value="FGGY_Carb_Kinase"/>
</dbReference>
<evidence type="ECO:0000256" key="2">
    <source>
        <dbReference type="ARBA" id="ARBA00022679"/>
    </source>
</evidence>
<dbReference type="Proteomes" id="UP001472866">
    <property type="component" value="Chromosome 12"/>
</dbReference>